<evidence type="ECO:0000259" key="2">
    <source>
        <dbReference type="Pfam" id="PF03713"/>
    </source>
</evidence>
<organism evidence="3 4">
    <name type="scientific">Intrasporangium chromatireducens Q5-1</name>
    <dbReference type="NCBI Taxonomy" id="584657"/>
    <lineage>
        <taxon>Bacteria</taxon>
        <taxon>Bacillati</taxon>
        <taxon>Actinomycetota</taxon>
        <taxon>Actinomycetes</taxon>
        <taxon>Micrococcales</taxon>
        <taxon>Intrasporangiaceae</taxon>
        <taxon>Intrasporangium</taxon>
    </lineage>
</organism>
<reference evidence="4" key="1">
    <citation type="submission" date="2013-08" db="EMBL/GenBank/DDBJ databases">
        <title>Intrasporangium oryzae NRRL B-24470.</title>
        <authorList>
            <person name="Liu H."/>
            <person name="Wang G."/>
        </authorList>
    </citation>
    <scope>NUCLEOTIDE SEQUENCE [LARGE SCALE GENOMIC DNA]</scope>
    <source>
        <strain evidence="4">Q5-1</strain>
    </source>
</reference>
<name>W9GNC2_9MICO</name>
<dbReference type="AlphaFoldDB" id="W9GNC2"/>
<evidence type="ECO:0000313" key="4">
    <source>
        <dbReference type="Proteomes" id="UP000019494"/>
    </source>
</evidence>
<dbReference type="EMBL" id="AWQS01000005">
    <property type="protein sequence ID" value="EWT07771.1"/>
    <property type="molecule type" value="Genomic_DNA"/>
</dbReference>
<feature type="compositionally biased region" description="Basic and acidic residues" evidence="1">
    <location>
        <begin position="74"/>
        <end position="90"/>
    </location>
</feature>
<accession>W9GNC2</accession>
<dbReference type="Proteomes" id="UP000019494">
    <property type="component" value="Unassembled WGS sequence"/>
</dbReference>
<proteinExistence type="predicted"/>
<dbReference type="Gene3D" id="1.20.1260.10">
    <property type="match status" value="1"/>
</dbReference>
<keyword evidence="4" id="KW-1185">Reference proteome</keyword>
<feature type="domain" description="DUF305" evidence="2">
    <location>
        <begin position="1"/>
        <end position="69"/>
    </location>
</feature>
<evidence type="ECO:0000313" key="3">
    <source>
        <dbReference type="EMBL" id="EWT07771.1"/>
    </source>
</evidence>
<gene>
    <name evidence="3" type="ORF">N864_23620</name>
</gene>
<dbReference type="InterPro" id="IPR005183">
    <property type="entry name" value="DUF305_CopM-like"/>
</dbReference>
<evidence type="ECO:0000256" key="1">
    <source>
        <dbReference type="SAM" id="MobiDB-lite"/>
    </source>
</evidence>
<dbReference type="InterPro" id="IPR012347">
    <property type="entry name" value="Ferritin-like"/>
</dbReference>
<protein>
    <recommendedName>
        <fullName evidence="2">DUF305 domain-containing protein</fullName>
    </recommendedName>
</protein>
<comment type="caution">
    <text evidence="3">The sequence shown here is derived from an EMBL/GenBank/DDBJ whole genome shotgun (WGS) entry which is preliminary data.</text>
</comment>
<sequence>MMKDADMNAVKAAGGAGFDQQWVTLITAQQERATAMAKQALTTQNLQVKALVEAVVKAQNEETATMKDLVTTDPSRDSRRDRRGRDAVRR</sequence>
<dbReference type="Pfam" id="PF03713">
    <property type="entry name" value="DUF305"/>
    <property type="match status" value="1"/>
</dbReference>
<feature type="region of interest" description="Disordered" evidence="1">
    <location>
        <begin position="62"/>
        <end position="90"/>
    </location>
</feature>